<protein>
    <recommendedName>
        <fullName evidence="3">RRM domain-containing protein</fullName>
    </recommendedName>
</protein>
<evidence type="ECO:0000313" key="5">
    <source>
        <dbReference type="Proteomes" id="UP000612055"/>
    </source>
</evidence>
<dbReference type="CDD" id="cd12245">
    <property type="entry name" value="RRM_scw1_like"/>
    <property type="match status" value="1"/>
</dbReference>
<dbReference type="SMART" id="SM00360">
    <property type="entry name" value="RRM"/>
    <property type="match status" value="2"/>
</dbReference>
<proteinExistence type="predicted"/>
<organism evidence="4 5">
    <name type="scientific">Edaphochlamys debaryana</name>
    <dbReference type="NCBI Taxonomy" id="47281"/>
    <lineage>
        <taxon>Eukaryota</taxon>
        <taxon>Viridiplantae</taxon>
        <taxon>Chlorophyta</taxon>
        <taxon>core chlorophytes</taxon>
        <taxon>Chlorophyceae</taxon>
        <taxon>CS clade</taxon>
        <taxon>Chlamydomonadales</taxon>
        <taxon>Chlamydomonadales incertae sedis</taxon>
        <taxon>Edaphochlamys</taxon>
    </lineage>
</organism>
<dbReference type="EMBL" id="JAEHOE010000101">
    <property type="protein sequence ID" value="KAG2487118.1"/>
    <property type="molecule type" value="Genomic_DNA"/>
</dbReference>
<gene>
    <name evidence="4" type="ORF">HYH03_014231</name>
</gene>
<dbReference type="SUPFAM" id="SSF54928">
    <property type="entry name" value="RNA-binding domain, RBD"/>
    <property type="match status" value="1"/>
</dbReference>
<dbReference type="OrthoDB" id="431169at2759"/>
<keyword evidence="1 2" id="KW-0694">RNA-binding</keyword>
<dbReference type="GO" id="GO:0003723">
    <property type="term" value="F:RNA binding"/>
    <property type="evidence" value="ECO:0007669"/>
    <property type="project" value="UniProtKB-UniRule"/>
</dbReference>
<dbReference type="InterPro" id="IPR000504">
    <property type="entry name" value="RRM_dom"/>
</dbReference>
<dbReference type="Gene3D" id="3.30.70.330">
    <property type="match status" value="2"/>
</dbReference>
<accession>A0A835XQH4</accession>
<feature type="domain" description="RRM" evidence="3">
    <location>
        <begin position="251"/>
        <end position="328"/>
    </location>
</feature>
<comment type="caution">
    <text evidence="4">The sequence shown here is derived from an EMBL/GenBank/DDBJ whole genome shotgun (WGS) entry which is preliminary data.</text>
</comment>
<sequence length="406" mass="41122">MFANAAAAAAAGYEQQLVSYGYPTAMPAGATVLTAATGAPAMSPTGEEIRTIFVTGFPANVHERELHNLVCFLPGYEASQMNAKPATGTSPQGFALFSSPAAAQAAMLLMHDMQFDTDCHLRCEMAHKNMYLKEDPSIRRADARRSGVVAGLVPAATGASGMLAAMAPHGAALNPAAMSGMGGMGHHAFAGPLLASTLAALRPAAHHHAGGLLPPPGQAAAMAAQHAGLINPIPVAGFGPVTNKFDNPPCNTLFIGNLGDTVDEGELTALFSCQPGYKQLKLLRHPRQVSCFVEFADVPSASAVHSALQGALLTSSDRGPIRIQYSKNPYGKRSPHAGMGLGMSHGIHGGPGSLSASSASSSAALFGAAAAAAAGGAGMVPASMAGALMAASGGDFTAWPQQFTLG</sequence>
<dbReference type="Proteomes" id="UP000612055">
    <property type="component" value="Unassembled WGS sequence"/>
</dbReference>
<dbReference type="InterPro" id="IPR012677">
    <property type="entry name" value="Nucleotide-bd_a/b_plait_sf"/>
</dbReference>
<dbReference type="AlphaFoldDB" id="A0A835XQH4"/>
<dbReference type="PANTHER" id="PTHR10501">
    <property type="entry name" value="U1 SMALL NUCLEAR RIBONUCLEOPROTEIN A/U2 SMALL NUCLEAR RIBONUCLEOPROTEIN B"/>
    <property type="match status" value="1"/>
</dbReference>
<evidence type="ECO:0000256" key="2">
    <source>
        <dbReference type="PROSITE-ProRule" id="PRU00176"/>
    </source>
</evidence>
<dbReference type="PROSITE" id="PS50102">
    <property type="entry name" value="RRM"/>
    <property type="match status" value="1"/>
</dbReference>
<evidence type="ECO:0000313" key="4">
    <source>
        <dbReference type="EMBL" id="KAG2487118.1"/>
    </source>
</evidence>
<dbReference type="Pfam" id="PF00076">
    <property type="entry name" value="RRM_1"/>
    <property type="match status" value="1"/>
</dbReference>
<evidence type="ECO:0000256" key="1">
    <source>
        <dbReference type="ARBA" id="ARBA00022884"/>
    </source>
</evidence>
<name>A0A835XQH4_9CHLO</name>
<dbReference type="InterPro" id="IPR035979">
    <property type="entry name" value="RBD_domain_sf"/>
</dbReference>
<reference evidence="4" key="1">
    <citation type="journal article" date="2020" name="bioRxiv">
        <title>Comparative genomics of Chlamydomonas.</title>
        <authorList>
            <person name="Craig R.J."/>
            <person name="Hasan A.R."/>
            <person name="Ness R.W."/>
            <person name="Keightley P.D."/>
        </authorList>
    </citation>
    <scope>NUCLEOTIDE SEQUENCE</scope>
    <source>
        <strain evidence="4">CCAP 11/70</strain>
    </source>
</reference>
<evidence type="ECO:0000259" key="3">
    <source>
        <dbReference type="PROSITE" id="PS50102"/>
    </source>
</evidence>
<keyword evidence="5" id="KW-1185">Reference proteome</keyword>